<feature type="transmembrane region" description="Helical" evidence="1">
    <location>
        <begin position="32"/>
        <end position="49"/>
    </location>
</feature>
<dbReference type="eggNOG" id="ENOG5032U91">
    <property type="taxonomic scope" value="Bacteria"/>
</dbReference>
<dbReference type="STRING" id="28042.GU90_11805"/>
<dbReference type="EMBL" id="JNVU01000029">
    <property type="protein sequence ID" value="KEI44151.1"/>
    <property type="molecule type" value="Genomic_DNA"/>
</dbReference>
<reference evidence="2 3" key="1">
    <citation type="submission" date="2014-06" db="EMBL/GenBank/DDBJ databases">
        <title>Saccharopolyspora rectivirgula DSM-43113 Genome sequencing.</title>
        <authorList>
            <person name="Barrera C."/>
            <person name="Millon L."/>
            <person name="Rognon B."/>
            <person name="Zaugg C."/>
            <person name="Monod M."/>
        </authorList>
    </citation>
    <scope>NUCLEOTIDE SEQUENCE [LARGE SCALE GENOMIC DNA]</scope>
    <source>
        <strain evidence="2 3">DSM 43113</strain>
    </source>
</reference>
<evidence type="ECO:0000256" key="1">
    <source>
        <dbReference type="SAM" id="Phobius"/>
    </source>
</evidence>
<dbReference type="NCBIfam" id="NF041646">
    <property type="entry name" value="VC0807_fam"/>
    <property type="match status" value="1"/>
</dbReference>
<feature type="transmembrane region" description="Helical" evidence="1">
    <location>
        <begin position="144"/>
        <end position="164"/>
    </location>
</feature>
<dbReference type="Proteomes" id="UP000031419">
    <property type="component" value="Unassembled WGS sequence"/>
</dbReference>
<name>A0A073AXX1_9PSEU</name>
<feature type="transmembrane region" description="Helical" evidence="1">
    <location>
        <begin position="176"/>
        <end position="194"/>
    </location>
</feature>
<keyword evidence="1" id="KW-1133">Transmembrane helix</keyword>
<feature type="transmembrane region" description="Helical" evidence="1">
    <location>
        <begin position="61"/>
        <end position="78"/>
    </location>
</feature>
<keyword evidence="3" id="KW-1185">Reference proteome</keyword>
<protein>
    <recommendedName>
        <fullName evidence="4">Intracellular septation protein A</fullName>
    </recommendedName>
</protein>
<evidence type="ECO:0000313" key="2">
    <source>
        <dbReference type="EMBL" id="KEI44151.1"/>
    </source>
</evidence>
<evidence type="ECO:0000313" key="3">
    <source>
        <dbReference type="Proteomes" id="UP000031419"/>
    </source>
</evidence>
<organism evidence="2 3">
    <name type="scientific">Saccharopolyspora rectivirgula</name>
    <dbReference type="NCBI Taxonomy" id="28042"/>
    <lineage>
        <taxon>Bacteria</taxon>
        <taxon>Bacillati</taxon>
        <taxon>Actinomycetota</taxon>
        <taxon>Actinomycetes</taxon>
        <taxon>Pseudonocardiales</taxon>
        <taxon>Pseudonocardiaceae</taxon>
        <taxon>Saccharopolyspora</taxon>
    </lineage>
</organism>
<keyword evidence="1" id="KW-0472">Membrane</keyword>
<dbReference type="RefSeq" id="WP_029720067.1">
    <property type="nucleotide sequence ID" value="NZ_JAJUIW010000046.1"/>
</dbReference>
<feature type="transmembrane region" description="Helical" evidence="1">
    <location>
        <begin position="9"/>
        <end position="26"/>
    </location>
</feature>
<comment type="caution">
    <text evidence="2">The sequence shown here is derived from an EMBL/GenBank/DDBJ whole genome shotgun (WGS) entry which is preliminary data.</text>
</comment>
<accession>A0A073AXX1</accession>
<feature type="transmembrane region" description="Helical" evidence="1">
    <location>
        <begin position="90"/>
        <end position="110"/>
    </location>
</feature>
<dbReference type="AlphaFoldDB" id="A0A073AXX1"/>
<gene>
    <name evidence="2" type="ORF">GU90_11805</name>
</gene>
<evidence type="ECO:0008006" key="4">
    <source>
        <dbReference type="Google" id="ProtNLM"/>
    </source>
</evidence>
<keyword evidence="1" id="KW-0812">Transmembrane</keyword>
<dbReference type="OrthoDB" id="3781030at2"/>
<sequence length="205" mass="22277">MSGQRRSSAWQLVVDLLLPVGLYYLLRSTGAEPVAALLISGAVPVLRLGYQLVAHRRADPITLFVIGVVVVSVLLAFVGGTPRMMLAKDALLFAACGVGVLLTLFGKPLMFTLGRMLSARAGYQDDWDAQWEASAAFRRVWQKLTVLWGVGLLVDAVVQVVLAFTLPIDVVPALSLGQWLAVLVLLQLVTQLYLRRPAIRAIIDS</sequence>
<proteinExistence type="predicted"/>